<reference evidence="10" key="1">
    <citation type="journal article" date="2019" name="Int. J. Syst. Evol. Microbiol.">
        <title>The Global Catalogue of Microorganisms (GCM) 10K type strain sequencing project: providing services to taxonomists for standard genome sequencing and annotation.</title>
        <authorList>
            <consortium name="The Broad Institute Genomics Platform"/>
            <consortium name="The Broad Institute Genome Sequencing Center for Infectious Disease"/>
            <person name="Wu L."/>
            <person name="Ma J."/>
        </authorList>
    </citation>
    <scope>NUCLEOTIDE SEQUENCE [LARGE SCALE GENOMIC DNA]</scope>
    <source>
        <strain evidence="10">CCUG 59778</strain>
    </source>
</reference>
<name>A0ABW0ERY2_9PSEU</name>
<feature type="domain" description="Acyl-CoA dehydrogenase/oxidase C-terminal" evidence="6">
    <location>
        <begin position="229"/>
        <end position="377"/>
    </location>
</feature>
<dbReference type="PANTHER" id="PTHR43884">
    <property type="entry name" value="ACYL-COA DEHYDROGENASE"/>
    <property type="match status" value="1"/>
</dbReference>
<dbReference type="InterPro" id="IPR013786">
    <property type="entry name" value="AcylCoA_DH/ox_N"/>
</dbReference>
<protein>
    <submittedName>
        <fullName evidence="9">Acyl-CoA dehydrogenase family protein</fullName>
        <ecNumber evidence="9">1.-.-.-</ecNumber>
    </submittedName>
</protein>
<dbReference type="GO" id="GO:0016491">
    <property type="term" value="F:oxidoreductase activity"/>
    <property type="evidence" value="ECO:0007669"/>
    <property type="project" value="UniProtKB-KW"/>
</dbReference>
<dbReference type="InterPro" id="IPR037069">
    <property type="entry name" value="AcylCoA_DH/ox_N_sf"/>
</dbReference>
<dbReference type="InterPro" id="IPR009100">
    <property type="entry name" value="AcylCoA_DH/oxidase_NM_dom_sf"/>
</dbReference>
<evidence type="ECO:0000313" key="9">
    <source>
        <dbReference type="EMBL" id="MFC5290117.1"/>
    </source>
</evidence>
<dbReference type="Pfam" id="PF00441">
    <property type="entry name" value="Acyl-CoA_dh_1"/>
    <property type="match status" value="1"/>
</dbReference>
<keyword evidence="3 5" id="KW-0285">Flavoprotein</keyword>
<evidence type="ECO:0000259" key="8">
    <source>
        <dbReference type="Pfam" id="PF02771"/>
    </source>
</evidence>
<keyword evidence="5 9" id="KW-0560">Oxidoreductase</keyword>
<dbReference type="Gene3D" id="1.20.140.10">
    <property type="entry name" value="Butyryl-CoA Dehydrogenase, subunit A, domain 3"/>
    <property type="match status" value="1"/>
</dbReference>
<dbReference type="SUPFAM" id="SSF47203">
    <property type="entry name" value="Acyl-CoA dehydrogenase C-terminal domain-like"/>
    <property type="match status" value="1"/>
</dbReference>
<dbReference type="Proteomes" id="UP001596157">
    <property type="component" value="Unassembled WGS sequence"/>
</dbReference>
<dbReference type="InterPro" id="IPR046373">
    <property type="entry name" value="Acyl-CoA_Oxase/DH_mid-dom_sf"/>
</dbReference>
<dbReference type="InterPro" id="IPR036250">
    <property type="entry name" value="AcylCo_DH-like_C"/>
</dbReference>
<evidence type="ECO:0000256" key="4">
    <source>
        <dbReference type="ARBA" id="ARBA00022827"/>
    </source>
</evidence>
<organism evidence="9 10">
    <name type="scientific">Actinokineospora guangxiensis</name>
    <dbReference type="NCBI Taxonomy" id="1490288"/>
    <lineage>
        <taxon>Bacteria</taxon>
        <taxon>Bacillati</taxon>
        <taxon>Actinomycetota</taxon>
        <taxon>Actinomycetes</taxon>
        <taxon>Pseudonocardiales</taxon>
        <taxon>Pseudonocardiaceae</taxon>
        <taxon>Actinokineospora</taxon>
    </lineage>
</organism>
<accession>A0ABW0ERY2</accession>
<dbReference type="InterPro" id="IPR006091">
    <property type="entry name" value="Acyl-CoA_Oxase/DH_mid-dom"/>
</dbReference>
<gene>
    <name evidence="9" type="ORF">ACFPM7_23935</name>
</gene>
<dbReference type="InterPro" id="IPR009075">
    <property type="entry name" value="AcylCo_DH/oxidase_C"/>
</dbReference>
<proteinExistence type="inferred from homology"/>
<dbReference type="PANTHER" id="PTHR43884:SF12">
    <property type="entry name" value="ISOVALERYL-COA DEHYDROGENASE, MITOCHONDRIAL-RELATED"/>
    <property type="match status" value="1"/>
</dbReference>
<comment type="cofactor">
    <cofactor evidence="1 5">
        <name>FAD</name>
        <dbReference type="ChEBI" id="CHEBI:57692"/>
    </cofactor>
</comment>
<evidence type="ECO:0000256" key="3">
    <source>
        <dbReference type="ARBA" id="ARBA00022630"/>
    </source>
</evidence>
<evidence type="ECO:0000256" key="5">
    <source>
        <dbReference type="RuleBase" id="RU362125"/>
    </source>
</evidence>
<dbReference type="Pfam" id="PF02770">
    <property type="entry name" value="Acyl-CoA_dh_M"/>
    <property type="match status" value="1"/>
</dbReference>
<dbReference type="EMBL" id="JBHSKF010000014">
    <property type="protein sequence ID" value="MFC5290117.1"/>
    <property type="molecule type" value="Genomic_DNA"/>
</dbReference>
<dbReference type="Gene3D" id="2.40.110.10">
    <property type="entry name" value="Butyryl-CoA Dehydrogenase, subunit A, domain 2"/>
    <property type="match status" value="1"/>
</dbReference>
<dbReference type="Pfam" id="PF02771">
    <property type="entry name" value="Acyl-CoA_dh_N"/>
    <property type="match status" value="1"/>
</dbReference>
<evidence type="ECO:0000259" key="6">
    <source>
        <dbReference type="Pfam" id="PF00441"/>
    </source>
</evidence>
<keyword evidence="10" id="KW-1185">Reference proteome</keyword>
<comment type="similarity">
    <text evidence="2 5">Belongs to the acyl-CoA dehydrogenase family.</text>
</comment>
<sequence length="387" mass="41094">MDLRWSGEQEAIFEAAREFGREVVAPSSEERDRASRFDHGIWKALAESGFWKAGVPAELGGDGGGLANYVAALEGLTLGSQDSGFSVTVGAHASLIQVLSRWGTAEQQQRFLPDLFAGHVGATAATELTGGSHVTAVRTTAEPTGDGHYTLSGSKSHITNAPVADMMLIVGRVAGLGKRDISLFLLDRGQEGVSLGENEDLIGLRTSPIGPIDMDRVHIPPERVLGSVGDGLTVLYWCLALDRLSFGVIASAQMRSMIPRALDRATSREAFGAPIAEYQYIQDKIVQMKVGAETARALSYATLSAMENGDADAGTLASCTKLASAQAIVGSSLELVQLFGHMGYDRTQGVERHLRDAAAFRIAGGTDEMQKKAIFSQLLAASRSNSL</sequence>
<comment type="caution">
    <text evidence="9">The sequence shown here is derived from an EMBL/GenBank/DDBJ whole genome shotgun (WGS) entry which is preliminary data.</text>
</comment>
<dbReference type="SUPFAM" id="SSF56645">
    <property type="entry name" value="Acyl-CoA dehydrogenase NM domain-like"/>
    <property type="match status" value="1"/>
</dbReference>
<evidence type="ECO:0000259" key="7">
    <source>
        <dbReference type="Pfam" id="PF02770"/>
    </source>
</evidence>
<feature type="domain" description="Acyl-CoA oxidase/dehydrogenase middle" evidence="7">
    <location>
        <begin position="122"/>
        <end position="217"/>
    </location>
</feature>
<dbReference type="EC" id="1.-.-.-" evidence="9"/>
<keyword evidence="4 5" id="KW-0274">FAD</keyword>
<evidence type="ECO:0000256" key="2">
    <source>
        <dbReference type="ARBA" id="ARBA00009347"/>
    </source>
</evidence>
<evidence type="ECO:0000313" key="10">
    <source>
        <dbReference type="Proteomes" id="UP001596157"/>
    </source>
</evidence>
<dbReference type="Gene3D" id="1.10.540.10">
    <property type="entry name" value="Acyl-CoA dehydrogenase/oxidase, N-terminal domain"/>
    <property type="match status" value="1"/>
</dbReference>
<evidence type="ECO:0000256" key="1">
    <source>
        <dbReference type="ARBA" id="ARBA00001974"/>
    </source>
</evidence>
<dbReference type="RefSeq" id="WP_378249991.1">
    <property type="nucleotide sequence ID" value="NZ_JBHSKF010000014.1"/>
</dbReference>
<feature type="domain" description="Acyl-CoA dehydrogenase/oxidase N-terminal" evidence="8">
    <location>
        <begin position="8"/>
        <end position="118"/>
    </location>
</feature>